<dbReference type="InterPro" id="IPR027417">
    <property type="entry name" value="P-loop_NTPase"/>
</dbReference>
<protein>
    <recommendedName>
        <fullName evidence="1">AAA+ ATPase lid domain-containing protein</fullName>
    </recommendedName>
</protein>
<dbReference type="Proteomes" id="UP001265746">
    <property type="component" value="Unassembled WGS sequence"/>
</dbReference>
<name>A0AAD9SED5_PHOAM</name>
<keyword evidence="3" id="KW-1185">Reference proteome</keyword>
<comment type="caution">
    <text evidence="2">The sequence shown here is derived from an EMBL/GenBank/DDBJ whole genome shotgun (WGS) entry which is preliminary data.</text>
</comment>
<organism evidence="2 3">
    <name type="scientific">Phomopsis amygdali</name>
    <name type="common">Fusicoccum amygdali</name>
    <dbReference type="NCBI Taxonomy" id="1214568"/>
    <lineage>
        <taxon>Eukaryota</taxon>
        <taxon>Fungi</taxon>
        <taxon>Dikarya</taxon>
        <taxon>Ascomycota</taxon>
        <taxon>Pezizomycotina</taxon>
        <taxon>Sordariomycetes</taxon>
        <taxon>Sordariomycetidae</taxon>
        <taxon>Diaporthales</taxon>
        <taxon>Diaporthaceae</taxon>
        <taxon>Diaporthe</taxon>
    </lineage>
</organism>
<accession>A0AAD9SED5</accession>
<feature type="domain" description="AAA+ ATPase lid" evidence="1">
    <location>
        <begin position="43"/>
        <end position="100"/>
    </location>
</feature>
<evidence type="ECO:0000313" key="2">
    <source>
        <dbReference type="EMBL" id="KAK2605645.1"/>
    </source>
</evidence>
<reference evidence="2" key="1">
    <citation type="submission" date="2023-06" db="EMBL/GenBank/DDBJ databases">
        <authorList>
            <person name="Noh H."/>
        </authorList>
    </citation>
    <scope>NUCLEOTIDE SEQUENCE</scope>
    <source>
        <strain evidence="2">DUCC20226</strain>
    </source>
</reference>
<gene>
    <name evidence="2" type="ORF">N8I77_008469</name>
</gene>
<dbReference type="InterPro" id="IPR056599">
    <property type="entry name" value="AAA_lid_fung"/>
</dbReference>
<dbReference type="PANTHER" id="PTHR46411">
    <property type="entry name" value="FAMILY ATPASE, PUTATIVE-RELATED"/>
    <property type="match status" value="1"/>
</dbReference>
<evidence type="ECO:0000313" key="3">
    <source>
        <dbReference type="Proteomes" id="UP001265746"/>
    </source>
</evidence>
<sequence>MTTVFVRTMECYRGILFLTTNRVGHFDDAFVSRVHVVMRYDNLSEKDRAKIWLQFFNKLQTERGRYITISRRAKRYVLEDGEVTKIPWNGREIRNGTPIATPTAM</sequence>
<dbReference type="AlphaFoldDB" id="A0AAD9SED5"/>
<dbReference type="Pfam" id="PF23232">
    <property type="entry name" value="AAA_lid_13"/>
    <property type="match status" value="1"/>
</dbReference>
<proteinExistence type="predicted"/>
<dbReference type="PANTHER" id="PTHR46411:SF4">
    <property type="entry name" value="AAA+ ATPASE DOMAIN-CONTAINING PROTEIN"/>
    <property type="match status" value="1"/>
</dbReference>
<dbReference type="EMBL" id="JAUJFL010000004">
    <property type="protein sequence ID" value="KAK2605645.1"/>
    <property type="molecule type" value="Genomic_DNA"/>
</dbReference>
<evidence type="ECO:0000259" key="1">
    <source>
        <dbReference type="Pfam" id="PF23232"/>
    </source>
</evidence>
<dbReference type="SUPFAM" id="SSF52540">
    <property type="entry name" value="P-loop containing nucleoside triphosphate hydrolases"/>
    <property type="match status" value="1"/>
</dbReference>